<organism evidence="2">
    <name type="scientific">marine sediment metagenome</name>
    <dbReference type="NCBI Taxonomy" id="412755"/>
    <lineage>
        <taxon>unclassified sequences</taxon>
        <taxon>metagenomes</taxon>
        <taxon>ecological metagenomes</taxon>
    </lineage>
</organism>
<name>X1TPS1_9ZZZZ</name>
<dbReference type="PROSITE" id="PS50157">
    <property type="entry name" value="ZINC_FINGER_C2H2_2"/>
    <property type="match status" value="1"/>
</dbReference>
<dbReference type="InterPro" id="IPR036236">
    <property type="entry name" value="Znf_C2H2_sf"/>
</dbReference>
<proteinExistence type="predicted"/>
<dbReference type="AlphaFoldDB" id="X1TPS1"/>
<reference evidence="2" key="1">
    <citation type="journal article" date="2014" name="Front. Microbiol.">
        <title>High frequency of phylogenetically diverse reductive dehalogenase-homologous genes in deep subseafloor sedimentary metagenomes.</title>
        <authorList>
            <person name="Kawai M."/>
            <person name="Futagami T."/>
            <person name="Toyoda A."/>
            <person name="Takaki Y."/>
            <person name="Nishi S."/>
            <person name="Hori S."/>
            <person name="Arai W."/>
            <person name="Tsubouchi T."/>
            <person name="Morono Y."/>
            <person name="Uchiyama I."/>
            <person name="Ito T."/>
            <person name="Fujiyama A."/>
            <person name="Inagaki F."/>
            <person name="Takami H."/>
        </authorList>
    </citation>
    <scope>NUCLEOTIDE SEQUENCE</scope>
    <source>
        <strain evidence="2">Expedition CK06-06</strain>
    </source>
</reference>
<comment type="caution">
    <text evidence="2">The sequence shown here is derived from an EMBL/GenBank/DDBJ whole genome shotgun (WGS) entry which is preliminary data.</text>
</comment>
<evidence type="ECO:0000313" key="2">
    <source>
        <dbReference type="EMBL" id="GAI93371.1"/>
    </source>
</evidence>
<dbReference type="Gene3D" id="3.30.160.60">
    <property type="entry name" value="Classic Zinc Finger"/>
    <property type="match status" value="1"/>
</dbReference>
<gene>
    <name evidence="2" type="ORF">S12H4_34755</name>
</gene>
<sequence length="33" mass="3529">MASISITAPSYYPCPYCGATFTTMAALTSHIEE</sequence>
<dbReference type="SUPFAM" id="SSF57667">
    <property type="entry name" value="beta-beta-alpha zinc fingers"/>
    <property type="match status" value="1"/>
</dbReference>
<protein>
    <recommendedName>
        <fullName evidence="1">C2H2-type domain-containing protein</fullName>
    </recommendedName>
</protein>
<dbReference type="Pfam" id="PF00096">
    <property type="entry name" value="zf-C2H2"/>
    <property type="match status" value="1"/>
</dbReference>
<dbReference type="EMBL" id="BARW01020587">
    <property type="protein sequence ID" value="GAI93371.1"/>
    <property type="molecule type" value="Genomic_DNA"/>
</dbReference>
<feature type="non-terminal residue" evidence="2">
    <location>
        <position position="33"/>
    </location>
</feature>
<feature type="domain" description="C2H2-type" evidence="1">
    <location>
        <begin position="12"/>
        <end position="33"/>
    </location>
</feature>
<evidence type="ECO:0000259" key="1">
    <source>
        <dbReference type="PROSITE" id="PS50157"/>
    </source>
</evidence>
<accession>X1TPS1</accession>
<dbReference type="InterPro" id="IPR013087">
    <property type="entry name" value="Znf_C2H2_type"/>
</dbReference>